<protein>
    <submittedName>
        <fullName evidence="1">Uncharacterized protein</fullName>
    </submittedName>
</protein>
<feature type="non-terminal residue" evidence="1">
    <location>
        <position position="49"/>
    </location>
</feature>
<dbReference type="AlphaFoldDB" id="A0A2T0K653"/>
<dbReference type="EMBL" id="PVMZ01000013">
    <property type="protein sequence ID" value="PRX18453.1"/>
    <property type="molecule type" value="Genomic_DNA"/>
</dbReference>
<evidence type="ECO:0000313" key="1">
    <source>
        <dbReference type="EMBL" id="PRX18453.1"/>
    </source>
</evidence>
<name>A0A2T0K653_9ACTN</name>
<proteinExistence type="predicted"/>
<accession>A0A2T0K653</accession>
<keyword evidence="2" id="KW-1185">Reference proteome</keyword>
<dbReference type="Proteomes" id="UP000239415">
    <property type="component" value="Unassembled WGS sequence"/>
</dbReference>
<comment type="caution">
    <text evidence="1">The sequence shown here is derived from an EMBL/GenBank/DDBJ whole genome shotgun (WGS) entry which is preliminary data.</text>
</comment>
<gene>
    <name evidence="1" type="ORF">CLV67_113290</name>
</gene>
<sequence length="49" mass="5146">MQAVVVCAGGLRSAELHVPVPAPVGDRVLVAFDRPVDRQLGGVAESLHR</sequence>
<reference evidence="1 2" key="1">
    <citation type="submission" date="2018-03" db="EMBL/GenBank/DDBJ databases">
        <title>Genomic Encyclopedia of Archaeal and Bacterial Type Strains, Phase II (KMG-II): from individual species to whole genera.</title>
        <authorList>
            <person name="Goeker M."/>
        </authorList>
    </citation>
    <scope>NUCLEOTIDE SEQUENCE [LARGE SCALE GENOMIC DNA]</scope>
    <source>
        <strain evidence="1 2">DSM 43146</strain>
    </source>
</reference>
<evidence type="ECO:0000313" key="2">
    <source>
        <dbReference type="Proteomes" id="UP000239415"/>
    </source>
</evidence>
<organism evidence="1 2">
    <name type="scientific">Actinoplanes italicus</name>
    <dbReference type="NCBI Taxonomy" id="113567"/>
    <lineage>
        <taxon>Bacteria</taxon>
        <taxon>Bacillati</taxon>
        <taxon>Actinomycetota</taxon>
        <taxon>Actinomycetes</taxon>
        <taxon>Micromonosporales</taxon>
        <taxon>Micromonosporaceae</taxon>
        <taxon>Actinoplanes</taxon>
    </lineage>
</organism>